<dbReference type="EMBL" id="JBHLUN010000005">
    <property type="protein sequence ID" value="MFC0407906.1"/>
    <property type="molecule type" value="Genomic_DNA"/>
</dbReference>
<gene>
    <name evidence="1" type="ORF">ACFFGY_06565</name>
</gene>
<name>A0ABV6JQ97_9PROT</name>
<evidence type="ECO:0000313" key="1">
    <source>
        <dbReference type="EMBL" id="MFC0407906.1"/>
    </source>
</evidence>
<keyword evidence="2" id="KW-1185">Reference proteome</keyword>
<organism evidence="1 2">
    <name type="scientific">Roseomonas elaeocarpi</name>
    <dbReference type="NCBI Taxonomy" id="907779"/>
    <lineage>
        <taxon>Bacteria</taxon>
        <taxon>Pseudomonadati</taxon>
        <taxon>Pseudomonadota</taxon>
        <taxon>Alphaproteobacteria</taxon>
        <taxon>Acetobacterales</taxon>
        <taxon>Roseomonadaceae</taxon>
        <taxon>Roseomonas</taxon>
    </lineage>
</organism>
<reference evidence="1 2" key="1">
    <citation type="submission" date="2024-09" db="EMBL/GenBank/DDBJ databases">
        <authorList>
            <person name="Sun Q."/>
            <person name="Mori K."/>
        </authorList>
    </citation>
    <scope>NUCLEOTIDE SEQUENCE [LARGE SCALE GENOMIC DNA]</scope>
    <source>
        <strain evidence="1 2">TBRC 5777</strain>
    </source>
</reference>
<dbReference type="RefSeq" id="WP_377043637.1">
    <property type="nucleotide sequence ID" value="NZ_JBHLUN010000005.1"/>
</dbReference>
<sequence>MTQRYATVDADGRVVGFYADDVNPVIPEGAVEISEDAYAEWLTNSDTRCWKDGALVGCAAPAPAVITTRTITPREFRNRFTAEEKSAITLAASKGLEAGDATLQVFLDDLAAAGAVDLDDPDLLAGVHTLLVAGLITEARAKAVLA</sequence>
<comment type="caution">
    <text evidence="1">The sequence shown here is derived from an EMBL/GenBank/DDBJ whole genome shotgun (WGS) entry which is preliminary data.</text>
</comment>
<accession>A0ABV6JQ97</accession>
<protein>
    <submittedName>
        <fullName evidence="1">Uncharacterized protein</fullName>
    </submittedName>
</protein>
<evidence type="ECO:0000313" key="2">
    <source>
        <dbReference type="Proteomes" id="UP001589865"/>
    </source>
</evidence>
<dbReference type="Proteomes" id="UP001589865">
    <property type="component" value="Unassembled WGS sequence"/>
</dbReference>
<proteinExistence type="predicted"/>